<evidence type="ECO:0000256" key="5">
    <source>
        <dbReference type="SAM" id="MobiDB-lite"/>
    </source>
</evidence>
<dbReference type="GO" id="GO:0008270">
    <property type="term" value="F:zinc ion binding"/>
    <property type="evidence" value="ECO:0007669"/>
    <property type="project" value="UniProtKB-KW"/>
</dbReference>
<keyword evidence="2" id="KW-0863">Zinc-finger</keyword>
<dbReference type="AlphaFoldDB" id="A0A6B0V569"/>
<dbReference type="GO" id="GO:0003677">
    <property type="term" value="F:DNA binding"/>
    <property type="evidence" value="ECO:0007669"/>
    <property type="project" value="UniProtKB-KW"/>
</dbReference>
<keyword evidence="4" id="KW-0238">DNA-binding</keyword>
<evidence type="ECO:0000259" key="6">
    <source>
        <dbReference type="Pfam" id="PF05485"/>
    </source>
</evidence>
<protein>
    <recommendedName>
        <fullName evidence="6">THAP-type domain-containing protein</fullName>
    </recommendedName>
</protein>
<evidence type="ECO:0000313" key="7">
    <source>
        <dbReference type="EMBL" id="MXU97450.1"/>
    </source>
</evidence>
<dbReference type="Pfam" id="PF05485">
    <property type="entry name" value="THAP"/>
    <property type="match status" value="1"/>
</dbReference>
<dbReference type="SUPFAM" id="SSF57716">
    <property type="entry name" value="Glucocorticoid receptor-like (DNA-binding domain)"/>
    <property type="match status" value="1"/>
</dbReference>
<organism evidence="7">
    <name type="scientific">Ixodes ricinus</name>
    <name type="common">Common tick</name>
    <name type="synonym">Acarus ricinus</name>
    <dbReference type="NCBI Taxonomy" id="34613"/>
    <lineage>
        <taxon>Eukaryota</taxon>
        <taxon>Metazoa</taxon>
        <taxon>Ecdysozoa</taxon>
        <taxon>Arthropoda</taxon>
        <taxon>Chelicerata</taxon>
        <taxon>Arachnida</taxon>
        <taxon>Acari</taxon>
        <taxon>Parasitiformes</taxon>
        <taxon>Ixodida</taxon>
        <taxon>Ixodoidea</taxon>
        <taxon>Ixodidae</taxon>
        <taxon>Ixodinae</taxon>
        <taxon>Ixodes</taxon>
    </lineage>
</organism>
<evidence type="ECO:0000256" key="1">
    <source>
        <dbReference type="ARBA" id="ARBA00022723"/>
    </source>
</evidence>
<keyword evidence="3" id="KW-0862">Zinc</keyword>
<evidence type="ECO:0000256" key="2">
    <source>
        <dbReference type="ARBA" id="ARBA00022771"/>
    </source>
</evidence>
<feature type="domain" description="THAP-type" evidence="6">
    <location>
        <begin position="28"/>
        <end position="102"/>
    </location>
</feature>
<proteinExistence type="predicted"/>
<evidence type="ECO:0000256" key="4">
    <source>
        <dbReference type="ARBA" id="ARBA00023125"/>
    </source>
</evidence>
<dbReference type="EMBL" id="GIFC01015367">
    <property type="protein sequence ID" value="MXU97450.1"/>
    <property type="molecule type" value="Transcribed_RNA"/>
</dbReference>
<sequence>MLSITRLPWSPAVYVRCTKHHPPWIVGSYCSRPLVAKDRANRDLWEKNLPRSDKRLEETSAVCELHFEPRFILRDYVHIIGGKEMRIPRGHPALTPDAVPTLLPSVPQDLSDDLPAGREERKRKASSPEPIVAKRSGLTRETDPLSPVVNSEAPAVIPQGIDRDALSSLTMPTLYWAVHKFSNFDGVAYLETALEPKSNKISIKRAVFICFGNLPDVACQVYLQGHVCAGHCNHVCAAHCNHVFQCRAVNYCNFYLALITCAVVFLSK</sequence>
<accession>A0A6B0V569</accession>
<name>A0A6B0V569_IXORI</name>
<feature type="region of interest" description="Disordered" evidence="5">
    <location>
        <begin position="105"/>
        <end position="149"/>
    </location>
</feature>
<keyword evidence="1" id="KW-0479">Metal-binding</keyword>
<dbReference type="InterPro" id="IPR006612">
    <property type="entry name" value="THAP_Znf"/>
</dbReference>
<evidence type="ECO:0000256" key="3">
    <source>
        <dbReference type="ARBA" id="ARBA00022833"/>
    </source>
</evidence>
<reference evidence="7" key="1">
    <citation type="submission" date="2019-12" db="EMBL/GenBank/DDBJ databases">
        <title>An insight into the sialome of adult female Ixodes ricinus ticks feeding for 6 days.</title>
        <authorList>
            <person name="Perner J."/>
            <person name="Ribeiro J.M.C."/>
        </authorList>
    </citation>
    <scope>NUCLEOTIDE SEQUENCE</scope>
    <source>
        <strain evidence="7">Semi-engorged</strain>
        <tissue evidence="7">Salivary glands</tissue>
    </source>
</reference>